<accession>A0A0A9HDW6</accession>
<sequence>MMITFPLGSLQQIAYLHRLKMFTQSSSLQSCSTNCNQQSQICINRKKNKETSDNFKI</sequence>
<name>A0A0A9HDW6_ARUDO</name>
<reference evidence="1" key="2">
    <citation type="journal article" date="2015" name="Data Brief">
        <title>Shoot transcriptome of the giant reed, Arundo donax.</title>
        <authorList>
            <person name="Barrero R.A."/>
            <person name="Guerrero F.D."/>
            <person name="Moolhuijzen P."/>
            <person name="Goolsby J.A."/>
            <person name="Tidwell J."/>
            <person name="Bellgard S.E."/>
            <person name="Bellgard M.I."/>
        </authorList>
    </citation>
    <scope>NUCLEOTIDE SEQUENCE</scope>
    <source>
        <tissue evidence="1">Shoot tissue taken approximately 20 cm above the soil surface</tissue>
    </source>
</reference>
<proteinExistence type="predicted"/>
<organism evidence="1">
    <name type="scientific">Arundo donax</name>
    <name type="common">Giant reed</name>
    <name type="synonym">Donax arundinaceus</name>
    <dbReference type="NCBI Taxonomy" id="35708"/>
    <lineage>
        <taxon>Eukaryota</taxon>
        <taxon>Viridiplantae</taxon>
        <taxon>Streptophyta</taxon>
        <taxon>Embryophyta</taxon>
        <taxon>Tracheophyta</taxon>
        <taxon>Spermatophyta</taxon>
        <taxon>Magnoliopsida</taxon>
        <taxon>Liliopsida</taxon>
        <taxon>Poales</taxon>
        <taxon>Poaceae</taxon>
        <taxon>PACMAD clade</taxon>
        <taxon>Arundinoideae</taxon>
        <taxon>Arundineae</taxon>
        <taxon>Arundo</taxon>
    </lineage>
</organism>
<reference evidence="1" key="1">
    <citation type="submission" date="2014-09" db="EMBL/GenBank/DDBJ databases">
        <authorList>
            <person name="Magalhaes I.L.F."/>
            <person name="Oliveira U."/>
            <person name="Santos F.R."/>
            <person name="Vidigal T.H.D.A."/>
            <person name="Brescovit A.D."/>
            <person name="Santos A.J."/>
        </authorList>
    </citation>
    <scope>NUCLEOTIDE SEQUENCE</scope>
    <source>
        <tissue evidence="1">Shoot tissue taken approximately 20 cm above the soil surface</tissue>
    </source>
</reference>
<evidence type="ECO:0000313" key="1">
    <source>
        <dbReference type="EMBL" id="JAE34952.1"/>
    </source>
</evidence>
<dbReference type="AlphaFoldDB" id="A0A0A9HDW6"/>
<dbReference type="EMBL" id="GBRH01162944">
    <property type="protein sequence ID" value="JAE34952.1"/>
    <property type="molecule type" value="Transcribed_RNA"/>
</dbReference>
<protein>
    <submittedName>
        <fullName evidence="1">Uncharacterized protein</fullName>
    </submittedName>
</protein>